<evidence type="ECO:0000313" key="3">
    <source>
        <dbReference type="Proteomes" id="UP001220256"/>
    </source>
</evidence>
<evidence type="ECO:0000313" key="2">
    <source>
        <dbReference type="EMBL" id="KAJ5260754.1"/>
    </source>
</evidence>
<keyword evidence="3" id="KW-1185">Reference proteome</keyword>
<evidence type="ECO:0000256" key="1">
    <source>
        <dbReference type="SAM" id="MobiDB-lite"/>
    </source>
</evidence>
<feature type="region of interest" description="Disordered" evidence="1">
    <location>
        <begin position="254"/>
        <end position="287"/>
    </location>
</feature>
<protein>
    <recommendedName>
        <fullName evidence="4">PD-(D/E)XK endonuclease-like domain-containing protein</fullName>
    </recommendedName>
</protein>
<accession>A0ABQ8W9D0</accession>
<organism evidence="2 3">
    <name type="scientific">Penicillium chrysogenum</name>
    <name type="common">Penicillium notatum</name>
    <dbReference type="NCBI Taxonomy" id="5076"/>
    <lineage>
        <taxon>Eukaryota</taxon>
        <taxon>Fungi</taxon>
        <taxon>Dikarya</taxon>
        <taxon>Ascomycota</taxon>
        <taxon>Pezizomycotina</taxon>
        <taxon>Eurotiomycetes</taxon>
        <taxon>Eurotiomycetidae</taxon>
        <taxon>Eurotiales</taxon>
        <taxon>Aspergillaceae</taxon>
        <taxon>Penicillium</taxon>
        <taxon>Penicillium chrysogenum species complex</taxon>
    </lineage>
</organism>
<comment type="caution">
    <text evidence="2">The sequence shown here is derived from an EMBL/GenBank/DDBJ whole genome shotgun (WGS) entry which is preliminary data.</text>
</comment>
<name>A0ABQ8W9D0_PENCH</name>
<reference evidence="2 3" key="1">
    <citation type="journal article" date="2023" name="IMA Fungus">
        <title>Comparative genomic study of the Penicillium genus elucidates a diverse pangenome and 15 lateral gene transfer events.</title>
        <authorList>
            <person name="Petersen C."/>
            <person name="Sorensen T."/>
            <person name="Nielsen M.R."/>
            <person name="Sondergaard T.E."/>
            <person name="Sorensen J.L."/>
            <person name="Fitzpatrick D.A."/>
            <person name="Frisvad J.C."/>
            <person name="Nielsen K.L."/>
        </authorList>
    </citation>
    <scope>NUCLEOTIDE SEQUENCE [LARGE SCALE GENOMIC DNA]</scope>
    <source>
        <strain evidence="2 3">IBT 3361</strain>
    </source>
</reference>
<dbReference type="Proteomes" id="UP001220256">
    <property type="component" value="Unassembled WGS sequence"/>
</dbReference>
<proteinExistence type="predicted"/>
<dbReference type="EMBL" id="JAPVEB010000007">
    <property type="protein sequence ID" value="KAJ5260754.1"/>
    <property type="molecule type" value="Genomic_DNA"/>
</dbReference>
<gene>
    <name evidence="2" type="ORF">N7505_009104</name>
</gene>
<evidence type="ECO:0008006" key="4">
    <source>
        <dbReference type="Google" id="ProtNLM"/>
    </source>
</evidence>
<sequence length="287" mass="32042">MSTVSALRRILRRFLDHEIDPKDVERILEAPKKPEPLAVTSLSLPDVQKVLGLTLVVDDEFDFVTPIPVPEDLKLWLEKSDRAHGASSGNEASIRCKLNLLLVSAHDLVSSSLNKSARPLNIQMERTWAYSPVKWKGKTRMLSGRPDYGIWYGEEEDLDLNVVIMEAKRPNSGSEGVPQALAYMGCVHKHRKDLGKADTTVYGISTDVMNFTFMKLDNKSQWSFKLVGVVGNGFEQVLGLLVYLMTKAALMSPASSRHAPRRAQQGSGESELSFDHDPENYDQMDIA</sequence>